<dbReference type="OrthoDB" id="212740at2759"/>
<name>D7G025_ECTSI</name>
<evidence type="ECO:0000313" key="1">
    <source>
        <dbReference type="EMBL" id="CBJ32907.1"/>
    </source>
</evidence>
<reference evidence="1 2" key="1">
    <citation type="journal article" date="2010" name="Nature">
        <title>The Ectocarpus genome and the independent evolution of multicellularity in brown algae.</title>
        <authorList>
            <person name="Cock J.M."/>
            <person name="Sterck L."/>
            <person name="Rouze P."/>
            <person name="Scornet D."/>
            <person name="Allen A.E."/>
            <person name="Amoutzias G."/>
            <person name="Anthouard V."/>
            <person name="Artiguenave F."/>
            <person name="Aury J.M."/>
            <person name="Badger J.H."/>
            <person name="Beszteri B."/>
            <person name="Billiau K."/>
            <person name="Bonnet E."/>
            <person name="Bothwell J.H."/>
            <person name="Bowler C."/>
            <person name="Boyen C."/>
            <person name="Brownlee C."/>
            <person name="Carrano C.J."/>
            <person name="Charrier B."/>
            <person name="Cho G.Y."/>
            <person name="Coelho S.M."/>
            <person name="Collen J."/>
            <person name="Corre E."/>
            <person name="Da Silva C."/>
            <person name="Delage L."/>
            <person name="Delaroque N."/>
            <person name="Dittami S.M."/>
            <person name="Doulbeau S."/>
            <person name="Elias M."/>
            <person name="Farnham G."/>
            <person name="Gachon C.M."/>
            <person name="Gschloessl B."/>
            <person name="Heesch S."/>
            <person name="Jabbari K."/>
            <person name="Jubin C."/>
            <person name="Kawai H."/>
            <person name="Kimura K."/>
            <person name="Kloareg B."/>
            <person name="Kupper F.C."/>
            <person name="Lang D."/>
            <person name="Le Bail A."/>
            <person name="Leblanc C."/>
            <person name="Lerouge P."/>
            <person name="Lohr M."/>
            <person name="Lopez P.J."/>
            <person name="Martens C."/>
            <person name="Maumus F."/>
            <person name="Michel G."/>
            <person name="Miranda-Saavedra D."/>
            <person name="Morales J."/>
            <person name="Moreau H."/>
            <person name="Motomura T."/>
            <person name="Nagasato C."/>
            <person name="Napoli C.A."/>
            <person name="Nelson D.R."/>
            <person name="Nyvall-Collen P."/>
            <person name="Peters A.F."/>
            <person name="Pommier C."/>
            <person name="Potin P."/>
            <person name="Poulain J."/>
            <person name="Quesneville H."/>
            <person name="Read B."/>
            <person name="Rensing S.A."/>
            <person name="Ritter A."/>
            <person name="Rousvoal S."/>
            <person name="Samanta M."/>
            <person name="Samson G."/>
            <person name="Schroeder D.C."/>
            <person name="Segurens B."/>
            <person name="Strittmatter M."/>
            <person name="Tonon T."/>
            <person name="Tregear J.W."/>
            <person name="Valentin K."/>
            <person name="von Dassow P."/>
            <person name="Yamagishi T."/>
            <person name="Van de Peer Y."/>
            <person name="Wincker P."/>
        </authorList>
    </citation>
    <scope>NUCLEOTIDE SEQUENCE [LARGE SCALE GENOMIC DNA]</scope>
    <source>
        <strain evidence="2">Ec32 / CCAP1310/4</strain>
    </source>
</reference>
<sequence>MSSWYTPERYADWPGSSPPERNTAMREALLWQHVFLGGLGMKTHVHVAVVQAGLRGCDTTFMMDVVFGTAKKGKPLPILMRWDFCPTLITPGLVAKPSLAVWHETAPCFLTGVVTTVTKIAIHGRIPLEWAWPNPRTLTLPTARRPRTHLQWAIKSPRVQPVKRRMMLFNAWCT</sequence>
<dbReference type="EMBL" id="FN649760">
    <property type="protein sequence ID" value="CBJ32907.1"/>
    <property type="molecule type" value="Genomic_DNA"/>
</dbReference>
<evidence type="ECO:0000313" key="2">
    <source>
        <dbReference type="Proteomes" id="UP000002630"/>
    </source>
</evidence>
<proteinExistence type="predicted"/>
<protein>
    <submittedName>
        <fullName evidence="1">Uncharacterized protein</fullName>
    </submittedName>
</protein>
<dbReference type="AlphaFoldDB" id="D7G025"/>
<organism evidence="1 2">
    <name type="scientific">Ectocarpus siliculosus</name>
    <name type="common">Brown alga</name>
    <name type="synonym">Conferva siliculosa</name>
    <dbReference type="NCBI Taxonomy" id="2880"/>
    <lineage>
        <taxon>Eukaryota</taxon>
        <taxon>Sar</taxon>
        <taxon>Stramenopiles</taxon>
        <taxon>Ochrophyta</taxon>
        <taxon>PX clade</taxon>
        <taxon>Phaeophyceae</taxon>
        <taxon>Ectocarpales</taxon>
        <taxon>Ectocarpaceae</taxon>
        <taxon>Ectocarpus</taxon>
    </lineage>
</organism>
<keyword evidence="2" id="KW-1185">Reference proteome</keyword>
<accession>D7G025</accession>
<dbReference type="Proteomes" id="UP000002630">
    <property type="component" value="Unassembled WGS sequence"/>
</dbReference>
<gene>
    <name evidence="1" type="ORF">Esi_0390_0006</name>
</gene>
<dbReference type="InParanoid" id="D7G025"/>